<dbReference type="InterPro" id="IPR036942">
    <property type="entry name" value="Beta-barrel_TonB_sf"/>
</dbReference>
<evidence type="ECO:0000256" key="6">
    <source>
        <dbReference type="ARBA" id="ARBA00023004"/>
    </source>
</evidence>
<evidence type="ECO:0000256" key="12">
    <source>
        <dbReference type="RuleBase" id="RU003357"/>
    </source>
</evidence>
<keyword evidence="2 11" id="KW-0813">Transport</keyword>
<dbReference type="SUPFAM" id="SSF56935">
    <property type="entry name" value="Porins"/>
    <property type="match status" value="1"/>
</dbReference>
<keyword evidence="3 11" id="KW-1134">Transmembrane beta strand</keyword>
<dbReference type="Pfam" id="PF00593">
    <property type="entry name" value="TonB_dep_Rec_b-barrel"/>
    <property type="match status" value="1"/>
</dbReference>
<dbReference type="Proteomes" id="UP000006327">
    <property type="component" value="Unassembled WGS sequence"/>
</dbReference>
<feature type="signal peptide" evidence="13">
    <location>
        <begin position="1"/>
        <end position="37"/>
    </location>
</feature>
<keyword evidence="5 11" id="KW-0812">Transmembrane</keyword>
<evidence type="ECO:0000256" key="5">
    <source>
        <dbReference type="ARBA" id="ARBA00022692"/>
    </source>
</evidence>
<dbReference type="PROSITE" id="PS52016">
    <property type="entry name" value="TONB_DEPENDENT_REC_3"/>
    <property type="match status" value="1"/>
</dbReference>
<proteinExistence type="inferred from homology"/>
<comment type="caution">
    <text evidence="16">The sequence shown here is derived from an EMBL/GenBank/DDBJ whole genome shotgun (WGS) entry which is preliminary data.</text>
</comment>
<feature type="chain" id="PRO_5003897027" description="TonB-dependent receptor" evidence="13">
    <location>
        <begin position="38"/>
        <end position="778"/>
    </location>
</feature>
<evidence type="ECO:0000256" key="11">
    <source>
        <dbReference type="PROSITE-ProRule" id="PRU01360"/>
    </source>
</evidence>
<keyword evidence="13" id="KW-0732">Signal</keyword>
<feature type="domain" description="TonB-dependent receptor-like beta-barrel" evidence="14">
    <location>
        <begin position="324"/>
        <end position="741"/>
    </location>
</feature>
<comment type="similarity">
    <text evidence="11 12">Belongs to the TonB-dependent receptor family.</text>
</comment>
<evidence type="ECO:0000259" key="15">
    <source>
        <dbReference type="Pfam" id="PF07715"/>
    </source>
</evidence>
<dbReference type="CDD" id="cd01347">
    <property type="entry name" value="ligand_gated_channel"/>
    <property type="match status" value="1"/>
</dbReference>
<evidence type="ECO:0000256" key="8">
    <source>
        <dbReference type="ARBA" id="ARBA00023077"/>
    </source>
</evidence>
<evidence type="ECO:0000256" key="13">
    <source>
        <dbReference type="SAM" id="SignalP"/>
    </source>
</evidence>
<evidence type="ECO:0000256" key="1">
    <source>
        <dbReference type="ARBA" id="ARBA00004571"/>
    </source>
</evidence>
<sequence>MKTKPRIKNGNKLNIISRTLFSSAAVISTLSVLSANAQQSEVEEQTAEIAAAQKDNKSGVGAMMETIQVTARKREENLQDAPLSVTAFSGDGLEARGIENISEVGAITPNLNYQNNPGTGGSSSVASVYIRGVGQRDFLGTIDNGVGFYIDGVYIARTVGATVDLLDVDRIEVLRGPQGTLFGRNNVGGAMALYSKKPTEDFEAYVDGTIGTDSLAKLKVSINGGITDGLYGNFSVLKGTQDGYVKRPTGGDLGDDDKLAFRGGLLWEASDDLEVNLTLDYSTEDENGPAFELTDSGALVEGAFAGFYNNVTNADTCAYPSGITSTNPLCYNNQFVKEGENLGTAQRFSKTDAWGANLRIDWDINDSLQLKSITAYRDLDAEFAKDSDGSPLTVVHFYDLFSSSQFSQELQLFGTTADEKFKWIAGLYYFDEKGNNNNILEFAIATFDSDNDFTTTSAALYAQGTYSFTEKLELTVGLRYTDEEKTFDPVQVVVSSNIGIPGGTQILPLGLNKQDAQETTPMVNLAYKANNEWMIYSTYSEGFRSGGYVQRIFPPLETVPSFGPEFVEAYELGFKYDSNNRPFTVNGAGFFMEYTDIQVRTEVPGFVGLFESNVGNAEISGFELESKLSFADYWFIEAAVGYTDAKYTSINVEPPLVATITTDNKFDHVPEWSGSLSLARDFDFEDGSLITARVSGNYQTEYFNNPENTPGIVTPELTLWDLTAAWTSPDDIYKVDVGIKNATDERYITSGYQANVGITEVVRERGRQWYVSFRYNFY</sequence>
<dbReference type="eggNOG" id="COG4206">
    <property type="taxonomic scope" value="Bacteria"/>
</dbReference>
<reference evidence="16 17" key="1">
    <citation type="journal article" date="2017" name="Antonie Van Leeuwenhoek">
        <title>Rhizobium rhizosphaerae sp. nov., a novel species isolated from rice rhizosphere.</title>
        <authorList>
            <person name="Zhao J.J."/>
            <person name="Zhang J."/>
            <person name="Zhang R.J."/>
            <person name="Zhang C.W."/>
            <person name="Yin H.Q."/>
            <person name="Zhang X.X."/>
        </authorList>
    </citation>
    <scope>NUCLEOTIDE SEQUENCE [LARGE SCALE GENOMIC DNA]</scope>
    <source>
        <strain evidence="16 17">BSs20135</strain>
    </source>
</reference>
<evidence type="ECO:0000313" key="16">
    <source>
        <dbReference type="EMBL" id="GAC18706.1"/>
    </source>
</evidence>
<evidence type="ECO:0000256" key="2">
    <source>
        <dbReference type="ARBA" id="ARBA00022448"/>
    </source>
</evidence>
<evidence type="ECO:0000256" key="10">
    <source>
        <dbReference type="ARBA" id="ARBA00023237"/>
    </source>
</evidence>
<keyword evidence="9 11" id="KW-0472">Membrane</keyword>
<dbReference type="InterPro" id="IPR000531">
    <property type="entry name" value="Beta-barrel_TonB"/>
</dbReference>
<evidence type="ECO:0000256" key="3">
    <source>
        <dbReference type="ARBA" id="ARBA00022452"/>
    </source>
</evidence>
<dbReference type="PANTHER" id="PTHR32552">
    <property type="entry name" value="FERRICHROME IRON RECEPTOR-RELATED"/>
    <property type="match status" value="1"/>
</dbReference>
<protein>
    <recommendedName>
        <fullName evidence="18">TonB-dependent receptor</fullName>
    </recommendedName>
</protein>
<evidence type="ECO:0000256" key="4">
    <source>
        <dbReference type="ARBA" id="ARBA00022496"/>
    </source>
</evidence>
<accession>K6Y421</accession>
<evidence type="ECO:0000313" key="17">
    <source>
        <dbReference type="Proteomes" id="UP000006327"/>
    </source>
</evidence>
<dbReference type="STRING" id="493475.GARC_1734"/>
<keyword evidence="8 12" id="KW-0798">TonB box</keyword>
<keyword evidence="6" id="KW-0408">Iron</keyword>
<dbReference type="AlphaFoldDB" id="K6Y421"/>
<evidence type="ECO:0000256" key="7">
    <source>
        <dbReference type="ARBA" id="ARBA00023065"/>
    </source>
</evidence>
<dbReference type="PANTHER" id="PTHR32552:SF81">
    <property type="entry name" value="TONB-DEPENDENT OUTER MEMBRANE RECEPTOR"/>
    <property type="match status" value="1"/>
</dbReference>
<feature type="domain" description="TonB-dependent receptor plug" evidence="15">
    <location>
        <begin position="78"/>
        <end position="190"/>
    </location>
</feature>
<evidence type="ECO:0000256" key="9">
    <source>
        <dbReference type="ARBA" id="ARBA00023136"/>
    </source>
</evidence>
<dbReference type="InterPro" id="IPR012910">
    <property type="entry name" value="Plug_dom"/>
</dbReference>
<dbReference type="RefSeq" id="WP_007618778.1">
    <property type="nucleotide sequence ID" value="NZ_BAEO01000021.1"/>
</dbReference>
<dbReference type="InterPro" id="IPR039426">
    <property type="entry name" value="TonB-dep_rcpt-like"/>
</dbReference>
<dbReference type="Gene3D" id="2.40.170.20">
    <property type="entry name" value="TonB-dependent receptor, beta-barrel domain"/>
    <property type="match status" value="1"/>
</dbReference>
<dbReference type="GO" id="GO:0006826">
    <property type="term" value="P:iron ion transport"/>
    <property type="evidence" value="ECO:0007669"/>
    <property type="project" value="UniProtKB-KW"/>
</dbReference>
<evidence type="ECO:0008006" key="18">
    <source>
        <dbReference type="Google" id="ProtNLM"/>
    </source>
</evidence>
<comment type="subcellular location">
    <subcellularLocation>
        <location evidence="1 11">Cell outer membrane</location>
        <topology evidence="1 11">Multi-pass membrane protein</topology>
    </subcellularLocation>
</comment>
<keyword evidence="17" id="KW-1185">Reference proteome</keyword>
<evidence type="ECO:0000259" key="14">
    <source>
        <dbReference type="Pfam" id="PF00593"/>
    </source>
</evidence>
<dbReference type="OrthoDB" id="7051185at2"/>
<keyword evidence="4" id="KW-0410">Iron transport</keyword>
<keyword evidence="7" id="KW-0406">Ion transport</keyword>
<dbReference type="Pfam" id="PF07715">
    <property type="entry name" value="Plug"/>
    <property type="match status" value="1"/>
</dbReference>
<dbReference type="EMBL" id="BAEO01000021">
    <property type="protein sequence ID" value="GAC18706.1"/>
    <property type="molecule type" value="Genomic_DNA"/>
</dbReference>
<gene>
    <name evidence="16" type="ORF">GARC_1734</name>
</gene>
<keyword evidence="10 11" id="KW-0998">Cell outer membrane</keyword>
<organism evidence="16 17">
    <name type="scientific">Paraglaciecola arctica BSs20135</name>
    <dbReference type="NCBI Taxonomy" id="493475"/>
    <lineage>
        <taxon>Bacteria</taxon>
        <taxon>Pseudomonadati</taxon>
        <taxon>Pseudomonadota</taxon>
        <taxon>Gammaproteobacteria</taxon>
        <taxon>Alteromonadales</taxon>
        <taxon>Alteromonadaceae</taxon>
        <taxon>Paraglaciecola</taxon>
    </lineage>
</organism>
<dbReference type="GO" id="GO:0009279">
    <property type="term" value="C:cell outer membrane"/>
    <property type="evidence" value="ECO:0007669"/>
    <property type="project" value="UniProtKB-SubCell"/>
</dbReference>
<name>K6Y421_9ALTE</name>